<gene>
    <name evidence="3" type="ORF">ACFO8M_09390</name>
</gene>
<evidence type="ECO:0000256" key="1">
    <source>
        <dbReference type="ARBA" id="ARBA00023002"/>
    </source>
</evidence>
<dbReference type="Gene3D" id="3.50.50.60">
    <property type="entry name" value="FAD/NAD(P)-binding domain"/>
    <property type="match status" value="1"/>
</dbReference>
<dbReference type="Gene3D" id="3.30.9.10">
    <property type="entry name" value="D-Amino Acid Oxidase, subunit A, domain 2"/>
    <property type="match status" value="1"/>
</dbReference>
<dbReference type="SUPFAM" id="SSF51905">
    <property type="entry name" value="FAD/NAD(P)-binding domain"/>
    <property type="match status" value="1"/>
</dbReference>
<dbReference type="Pfam" id="PF01266">
    <property type="entry name" value="DAO"/>
    <property type="match status" value="1"/>
</dbReference>
<dbReference type="EMBL" id="JBHRWO010000009">
    <property type="protein sequence ID" value="MFC3492698.1"/>
    <property type="molecule type" value="Genomic_DNA"/>
</dbReference>
<evidence type="ECO:0000259" key="2">
    <source>
        <dbReference type="Pfam" id="PF01266"/>
    </source>
</evidence>
<keyword evidence="4" id="KW-1185">Reference proteome</keyword>
<dbReference type="PANTHER" id="PTHR13847">
    <property type="entry name" value="SARCOSINE DEHYDROGENASE-RELATED"/>
    <property type="match status" value="1"/>
</dbReference>
<sequence>MKVLPRSAEVVVIGGGVIGLSIAFHLADAGVRNVVVVERDLVGQGSSAKPLGGVRATFSDPGNIMLGQRSLEAFEQFRADIGLRQVGYLFLCRTEDSVAQVEASTALQRSLGGSGRMVSPAEAVALNPFLNGDALLAASFSPRDGYAEPGRVVAAYRAAAVELGVRVIERAEVLGIDRTGAHINSVATTRGAIRTSRVICAAGAWSAPIGDMVGVPLPVEPVRRQIGVTPDEPGLPTVPFTLDLATTMYFHNSGEGLLLGISNPEQAPGFGRDFSLEWQPSFDRAASVVAPSLVGRTFASGWAGLYENTPDHNALIGASALIPGFSYATGFSGHGFLQAPAVGEVVRDLFLGREPFLDPAPFHADRFAESAPVREVHII</sequence>
<comment type="caution">
    <text evidence="3">The sequence shown here is derived from an EMBL/GenBank/DDBJ whole genome shotgun (WGS) entry which is preliminary data.</text>
</comment>
<evidence type="ECO:0000313" key="3">
    <source>
        <dbReference type="EMBL" id="MFC3492698.1"/>
    </source>
</evidence>
<dbReference type="RefSeq" id="WP_387973792.1">
    <property type="nucleotide sequence ID" value="NZ_JBHRWO010000009.1"/>
</dbReference>
<dbReference type="InterPro" id="IPR006076">
    <property type="entry name" value="FAD-dep_OxRdtase"/>
</dbReference>
<accession>A0ABV7PZF3</accession>
<keyword evidence="1 3" id="KW-0560">Oxidoreductase</keyword>
<dbReference type="EC" id="1.-.-.-" evidence="3"/>
<organism evidence="3 4">
    <name type="scientific">Glycomyces rhizosphaerae</name>
    <dbReference type="NCBI Taxonomy" id="2054422"/>
    <lineage>
        <taxon>Bacteria</taxon>
        <taxon>Bacillati</taxon>
        <taxon>Actinomycetota</taxon>
        <taxon>Actinomycetes</taxon>
        <taxon>Glycomycetales</taxon>
        <taxon>Glycomycetaceae</taxon>
        <taxon>Glycomyces</taxon>
    </lineage>
</organism>
<dbReference type="PANTHER" id="PTHR13847:SF287">
    <property type="entry name" value="FAD-DEPENDENT OXIDOREDUCTASE DOMAIN-CONTAINING PROTEIN 1"/>
    <property type="match status" value="1"/>
</dbReference>
<dbReference type="GO" id="GO:0016491">
    <property type="term" value="F:oxidoreductase activity"/>
    <property type="evidence" value="ECO:0007669"/>
    <property type="project" value="UniProtKB-KW"/>
</dbReference>
<protein>
    <submittedName>
        <fullName evidence="3">NAD(P)/FAD-dependent oxidoreductase</fullName>
        <ecNumber evidence="3">1.-.-.-</ecNumber>
    </submittedName>
</protein>
<dbReference type="InterPro" id="IPR036188">
    <property type="entry name" value="FAD/NAD-bd_sf"/>
</dbReference>
<dbReference type="Proteomes" id="UP001595712">
    <property type="component" value="Unassembled WGS sequence"/>
</dbReference>
<reference evidence="4" key="1">
    <citation type="journal article" date="2019" name="Int. J. Syst. Evol. Microbiol.">
        <title>The Global Catalogue of Microorganisms (GCM) 10K type strain sequencing project: providing services to taxonomists for standard genome sequencing and annotation.</title>
        <authorList>
            <consortium name="The Broad Institute Genomics Platform"/>
            <consortium name="The Broad Institute Genome Sequencing Center for Infectious Disease"/>
            <person name="Wu L."/>
            <person name="Ma J."/>
        </authorList>
    </citation>
    <scope>NUCLEOTIDE SEQUENCE [LARGE SCALE GENOMIC DNA]</scope>
    <source>
        <strain evidence="4">CGMCC 4.7396</strain>
    </source>
</reference>
<name>A0ABV7PZF3_9ACTN</name>
<evidence type="ECO:0000313" key="4">
    <source>
        <dbReference type="Proteomes" id="UP001595712"/>
    </source>
</evidence>
<proteinExistence type="predicted"/>
<feature type="domain" description="FAD dependent oxidoreductase" evidence="2">
    <location>
        <begin position="10"/>
        <end position="349"/>
    </location>
</feature>